<evidence type="ECO:0000313" key="1">
    <source>
        <dbReference type="EMBL" id="GLR03845.1"/>
    </source>
</evidence>
<protein>
    <submittedName>
        <fullName evidence="1">Uncharacterized protein</fullName>
    </submittedName>
</protein>
<organism evidence="1 2">
    <name type="scientific">Vibrio hyugaensis</name>
    <dbReference type="NCBI Taxonomy" id="1534743"/>
    <lineage>
        <taxon>Bacteria</taxon>
        <taxon>Pseudomonadati</taxon>
        <taxon>Pseudomonadota</taxon>
        <taxon>Gammaproteobacteria</taxon>
        <taxon>Vibrionales</taxon>
        <taxon>Vibrionaceae</taxon>
        <taxon>Vibrio</taxon>
    </lineage>
</organism>
<dbReference type="Proteomes" id="UP001156669">
    <property type="component" value="Unassembled WGS sequence"/>
</dbReference>
<proteinExistence type="predicted"/>
<sequence>MGKKTKQNSLCFTDRLFHESDLATVHVHIREINMKSVVYASHLLEITYKNSYFGYLKTVTFVTKVHFDKSIKL</sequence>
<gene>
    <name evidence="1" type="ORF">GCM10007906_14320</name>
</gene>
<evidence type="ECO:0000313" key="2">
    <source>
        <dbReference type="Proteomes" id="UP001156669"/>
    </source>
</evidence>
<comment type="caution">
    <text evidence="1">The sequence shown here is derived from an EMBL/GenBank/DDBJ whole genome shotgun (WGS) entry which is preliminary data.</text>
</comment>
<name>A0ABQ5Y1A1_9VIBR</name>
<reference evidence="2" key="1">
    <citation type="journal article" date="2019" name="Int. J. Syst. Evol. Microbiol.">
        <title>The Global Catalogue of Microorganisms (GCM) 10K type strain sequencing project: providing services to taxonomists for standard genome sequencing and annotation.</title>
        <authorList>
            <consortium name="The Broad Institute Genomics Platform"/>
            <consortium name="The Broad Institute Genome Sequencing Center for Infectious Disease"/>
            <person name="Wu L."/>
            <person name="Ma J."/>
        </authorList>
    </citation>
    <scope>NUCLEOTIDE SEQUENCE [LARGE SCALE GENOMIC DNA]</scope>
    <source>
        <strain evidence="2">NBRC 110633</strain>
    </source>
</reference>
<keyword evidence="2" id="KW-1185">Reference proteome</keyword>
<accession>A0ABQ5Y1A1</accession>
<dbReference type="EMBL" id="BSOE01000019">
    <property type="protein sequence ID" value="GLR03845.1"/>
    <property type="molecule type" value="Genomic_DNA"/>
</dbReference>